<feature type="non-terminal residue" evidence="9">
    <location>
        <position position="143"/>
    </location>
</feature>
<dbReference type="RefSeq" id="WP_072065567.1">
    <property type="nucleotide sequence ID" value="NZ_CAQN01000676.1"/>
</dbReference>
<keyword evidence="5" id="KW-0238">DNA-binding</keyword>
<keyword evidence="7" id="KW-0479">Metal-binding</keyword>
<evidence type="ECO:0000256" key="7">
    <source>
        <dbReference type="PIRSR" id="PIRSR602481-1"/>
    </source>
</evidence>
<reference evidence="9 10" key="1">
    <citation type="submission" date="2013-01" db="EMBL/GenBank/DDBJ databases">
        <authorList>
            <person name="Bench S."/>
        </authorList>
    </citation>
    <scope>NUCLEOTIDE SEQUENCE [LARGE SCALE GENOMIC DNA]</scope>
    <source>
        <strain evidence="9 10">WH 0402</strain>
    </source>
</reference>
<evidence type="ECO:0000256" key="2">
    <source>
        <dbReference type="ARBA" id="ARBA00022491"/>
    </source>
</evidence>
<comment type="cofactor">
    <cofactor evidence="8">
        <name>Mn(2+)</name>
        <dbReference type="ChEBI" id="CHEBI:29035"/>
    </cofactor>
    <cofactor evidence="8">
        <name>Fe(2+)</name>
        <dbReference type="ChEBI" id="CHEBI:29033"/>
    </cofactor>
    <text evidence="8">Binds 1 Mn(2+) or Fe(2+) ion per subunit.</text>
</comment>
<dbReference type="GO" id="GO:0008270">
    <property type="term" value="F:zinc ion binding"/>
    <property type="evidence" value="ECO:0007669"/>
    <property type="project" value="TreeGrafter"/>
</dbReference>
<dbReference type="GO" id="GO:0045892">
    <property type="term" value="P:negative regulation of DNA-templated transcription"/>
    <property type="evidence" value="ECO:0007669"/>
    <property type="project" value="TreeGrafter"/>
</dbReference>
<dbReference type="InterPro" id="IPR036390">
    <property type="entry name" value="WH_DNA-bd_sf"/>
</dbReference>
<feature type="binding site" evidence="7">
    <location>
        <position position="121"/>
    </location>
    <ligand>
        <name>Zn(2+)</name>
        <dbReference type="ChEBI" id="CHEBI:29105"/>
    </ligand>
</feature>
<gene>
    <name evidence="9" type="ORF">CWATWH0402_815</name>
</gene>
<dbReference type="InterPro" id="IPR043135">
    <property type="entry name" value="Fur_C"/>
</dbReference>
<organism evidence="9 10">
    <name type="scientific">Crocosphaera watsonii WH 0402</name>
    <dbReference type="NCBI Taxonomy" id="1284629"/>
    <lineage>
        <taxon>Bacteria</taxon>
        <taxon>Bacillati</taxon>
        <taxon>Cyanobacteriota</taxon>
        <taxon>Cyanophyceae</taxon>
        <taxon>Oscillatoriophycideae</taxon>
        <taxon>Chroococcales</taxon>
        <taxon>Aphanothecaceae</taxon>
        <taxon>Crocosphaera</taxon>
    </lineage>
</organism>
<name>T2JSF7_CROWT</name>
<sequence>MKAKYTRSQEKIIRVLKSLKYGISAQDLYAELKHRDQPLGLATVYRALEGLKTQGTVKSRTLSNGEAIYSVISHEQHHVICVSCGQSFVINECPVHDLEKRLEKTYNFQVYYHTLEFFGRCHECNTNPFFDPVLKQTKYIYYC</sequence>
<keyword evidence="4" id="KW-0805">Transcription regulation</keyword>
<dbReference type="Pfam" id="PF01475">
    <property type="entry name" value="FUR"/>
    <property type="match status" value="1"/>
</dbReference>
<dbReference type="AlphaFoldDB" id="T2JSF7"/>
<comment type="similarity">
    <text evidence="1">Belongs to the Fur family.</text>
</comment>
<protein>
    <submittedName>
        <fullName evidence="9">Ferric-uptake regulator</fullName>
    </submittedName>
</protein>
<feature type="binding site" evidence="7">
    <location>
        <position position="81"/>
    </location>
    <ligand>
        <name>Zn(2+)</name>
        <dbReference type="ChEBI" id="CHEBI:29105"/>
    </ligand>
</feature>
<feature type="binding site" evidence="8">
    <location>
        <position position="113"/>
    </location>
    <ligand>
        <name>Fe cation</name>
        <dbReference type="ChEBI" id="CHEBI:24875"/>
    </ligand>
</feature>
<dbReference type="EMBL" id="CAQN01000676">
    <property type="protein sequence ID" value="CCQ67976.1"/>
    <property type="molecule type" value="Genomic_DNA"/>
</dbReference>
<feature type="binding site" evidence="7">
    <location>
        <position position="124"/>
    </location>
    <ligand>
        <name>Zn(2+)</name>
        <dbReference type="ChEBI" id="CHEBI:29105"/>
    </ligand>
</feature>
<evidence type="ECO:0000256" key="6">
    <source>
        <dbReference type="ARBA" id="ARBA00023163"/>
    </source>
</evidence>
<comment type="caution">
    <text evidence="9">The sequence shown here is derived from an EMBL/GenBank/DDBJ whole genome shotgun (WGS) entry which is preliminary data.</text>
</comment>
<keyword evidence="6" id="KW-0804">Transcription</keyword>
<proteinExistence type="inferred from homology"/>
<evidence type="ECO:0000313" key="9">
    <source>
        <dbReference type="EMBL" id="CCQ67976.1"/>
    </source>
</evidence>
<dbReference type="GO" id="GO:0000976">
    <property type="term" value="F:transcription cis-regulatory region binding"/>
    <property type="evidence" value="ECO:0007669"/>
    <property type="project" value="TreeGrafter"/>
</dbReference>
<evidence type="ECO:0000256" key="1">
    <source>
        <dbReference type="ARBA" id="ARBA00007957"/>
    </source>
</evidence>
<dbReference type="GO" id="GO:1900376">
    <property type="term" value="P:regulation of secondary metabolite biosynthetic process"/>
    <property type="evidence" value="ECO:0007669"/>
    <property type="project" value="TreeGrafter"/>
</dbReference>
<dbReference type="InterPro" id="IPR002481">
    <property type="entry name" value="FUR"/>
</dbReference>
<dbReference type="Gene3D" id="3.30.1490.190">
    <property type="match status" value="1"/>
</dbReference>
<dbReference type="Gene3D" id="1.10.10.10">
    <property type="entry name" value="Winged helix-like DNA-binding domain superfamily/Winged helix DNA-binding domain"/>
    <property type="match status" value="1"/>
</dbReference>
<evidence type="ECO:0000256" key="4">
    <source>
        <dbReference type="ARBA" id="ARBA00023015"/>
    </source>
</evidence>
<evidence type="ECO:0000256" key="3">
    <source>
        <dbReference type="ARBA" id="ARBA00022833"/>
    </source>
</evidence>
<evidence type="ECO:0000313" key="10">
    <source>
        <dbReference type="Proteomes" id="UP000018130"/>
    </source>
</evidence>
<accession>T2JSF7</accession>
<comment type="cofactor">
    <cofactor evidence="7">
        <name>Zn(2+)</name>
        <dbReference type="ChEBI" id="CHEBI:29105"/>
    </cofactor>
    <text evidence="7">Binds 1 zinc ion per subunit.</text>
</comment>
<keyword evidence="3 7" id="KW-0862">Zinc</keyword>
<evidence type="ECO:0000256" key="8">
    <source>
        <dbReference type="PIRSR" id="PIRSR602481-2"/>
    </source>
</evidence>
<keyword evidence="8" id="KW-0408">Iron</keyword>
<dbReference type="SUPFAM" id="SSF46785">
    <property type="entry name" value="Winged helix' DNA-binding domain"/>
    <property type="match status" value="1"/>
</dbReference>
<dbReference type="InterPro" id="IPR036388">
    <property type="entry name" value="WH-like_DNA-bd_sf"/>
</dbReference>
<dbReference type="PANTHER" id="PTHR33202">
    <property type="entry name" value="ZINC UPTAKE REGULATION PROTEIN"/>
    <property type="match status" value="1"/>
</dbReference>
<dbReference type="Proteomes" id="UP000018130">
    <property type="component" value="Unassembled WGS sequence"/>
</dbReference>
<reference evidence="9 10" key="2">
    <citation type="submission" date="2013-09" db="EMBL/GenBank/DDBJ databases">
        <title>Whole genome comparison of six Crocosphaera watsonii strains with differing phenotypes.</title>
        <authorList>
            <person name="Bench S.R."/>
            <person name="Heller P."/>
            <person name="Frank I."/>
            <person name="Arciniega M."/>
            <person name="Shilova I.N."/>
            <person name="Zehr J.P."/>
        </authorList>
    </citation>
    <scope>NUCLEOTIDE SEQUENCE [LARGE SCALE GENOMIC DNA]</scope>
    <source>
        <strain evidence="9 10">WH 0402</strain>
    </source>
</reference>
<dbReference type="CDD" id="cd07153">
    <property type="entry name" value="Fur_like"/>
    <property type="match status" value="1"/>
</dbReference>
<dbReference type="GO" id="GO:0003700">
    <property type="term" value="F:DNA-binding transcription factor activity"/>
    <property type="evidence" value="ECO:0007669"/>
    <property type="project" value="InterPro"/>
</dbReference>
<feature type="binding site" evidence="7">
    <location>
        <position position="84"/>
    </location>
    <ligand>
        <name>Zn(2+)</name>
        <dbReference type="ChEBI" id="CHEBI:29105"/>
    </ligand>
</feature>
<keyword evidence="2" id="KW-0678">Repressor</keyword>
<evidence type="ECO:0000256" key="5">
    <source>
        <dbReference type="ARBA" id="ARBA00023125"/>
    </source>
</evidence>
<dbReference type="PANTHER" id="PTHR33202:SF19">
    <property type="entry name" value="FERRIC UPTAKE REGULATION PROTEIN"/>
    <property type="match status" value="1"/>
</dbReference>